<reference evidence="3" key="2">
    <citation type="submission" date="2022-10" db="EMBL/GenBank/DDBJ databases">
        <authorList>
            <person name="Ngo T.-E."/>
        </authorList>
    </citation>
    <scope>NUCLEOTIDE SEQUENCE</scope>
    <source>
        <strain evidence="3">JHB</strain>
    </source>
</reference>
<dbReference type="NCBIfam" id="TIGR02257">
    <property type="entry name" value="cobalto_cobN"/>
    <property type="match status" value="1"/>
</dbReference>
<name>A0A1D9G682_MOOP1</name>
<dbReference type="GO" id="GO:0051116">
    <property type="term" value="F:cobaltochelatase activity"/>
    <property type="evidence" value="ECO:0007669"/>
    <property type="project" value="UniProtKB-EC"/>
</dbReference>
<evidence type="ECO:0000313" key="3">
    <source>
        <dbReference type="EMBL" id="AOY83138.2"/>
    </source>
</evidence>
<feature type="compositionally biased region" description="Polar residues" evidence="1">
    <location>
        <begin position="257"/>
        <end position="276"/>
    </location>
</feature>
<dbReference type="CDD" id="cd10150">
    <property type="entry name" value="CobN_like"/>
    <property type="match status" value="1"/>
</dbReference>
<evidence type="ECO:0000259" key="2">
    <source>
        <dbReference type="Pfam" id="PF02514"/>
    </source>
</evidence>
<sequence>MHRIAATPGGWNPEAEGVIFIEQTPAPIIFLTAADTDIQTLAASVSQLPPDFPAIRVANLLQLQQQLTIDTYAEDILAKARIIIIRLLGGRSYWSYGLEVVKETVEQTGARLLVLPGDDRPDPTLTSHSTETIPIVNQLWRYFTEGGVENFTNALKFVVDVCLDQTNNPPPPKPVPRVGVYPWQSGIKVNRLKVNRLKVSRLKVNRLKVNRLKVNRLKVNRLKVNRLKVGGWDDNQQPNNLPEGNAKGKQPTLLEGQRQTTEQPSTFNQNQPSTKTNLQPNNLQPNNLQATGNLKVGILFYRAHYLAGNTAPIDGLCQALVERGLEPVPVFVSSLRDLEVQRELLGYFQTPDSSSSAIELCSRYAIAVLLNTTSFSVAKLDAEVHQLELWEGLDVPVLQVILSSGTVEQWESGFQGLMPRDTAMNVALPEVDGRIISRAISFKSAQRWNPALETDVVVYEPVCDRIQFVADLAMNWLQLRETLPNQRKVALILANYPNRDGRLANGVGLDTPASCVEILKGLRDAGYWVEKIPETGDELIEWLTAGVTNDPEGWQLRLVRQELSWQEYWEYFQGLPIAVQKGIRERWGEFDVNGKDSKDAKGEITEISAFPISGIQLGNVFVGIQPSRGYDIDPALNYHAPDLEPTDGYLAFYYWLRKCFGAQAIVHVGKHGNLEWLPGKSVALSECCYPEVALAAMPHLYPFIVNDPGEGAQAKRRAQGVIIDHLTPPMTRAELYGPLQQLEGLVDEYYEAQSLDLSRLPIIRDRIVKLILEEHLHEDLGIAVDDIEAGESEITNQIDAYLCELKEAQIRDGLHIFSKCPQGRQLQDLIVAIARHPGKNRIGLTRALAQDFGWNFDPLTEDFSTVKDIATSSIEREQGIDKCYTGKYTVGDLVEVLEEEASELVEQIITNSPLPITDYRLPISKTTKQELDWIRDRLLPALQQTNQELTQLLRGLEGRYVPSGPSGAPTRGRPDVLPTGRNFYSVDIRAIPTETAWDLGRKAAEVLVERYTQENGEYPKTLGISVWGTSTMRTGGDDISEALALLGVRPIWDGSSRRVVDFEILPVSVLQRPRVDVTLRISGFFRDSFPNLIDLFHNAVVAVASLDESPSDNPVAAQVKQETDYWLQVGLSQPQAQMRSHYRIFGSKPGAYGAGLQGLIESQNWQDEQDLARAYINWSSYAYSSSSPKGAPEAFEQRLKQMQIVLHNQDNREHDLLDSDDYYQFQGGLTVAVRGLTGKNPQTYFGDNSIPEKPKVRQLKEEIARVYRSRVVNPKWIEGVMRHGYKGAFEMAATVDYLFAYDATANCVADHMYQGVAQGYLFDPDVQEFIQQKNPWALRDMAERLLEANQRGLWQSVAPETLEKLRAIALEAEAVIEGENFGIV</sequence>
<feature type="region of interest" description="Disordered" evidence="1">
    <location>
        <begin position="230"/>
        <end position="284"/>
    </location>
</feature>
<dbReference type="EMBL" id="CP017708">
    <property type="protein sequence ID" value="AOY83138.2"/>
    <property type="molecule type" value="Genomic_DNA"/>
</dbReference>
<reference evidence="3" key="1">
    <citation type="journal article" date="2017" name="Proc. Natl. Acad. Sci. U.S.A.">
        <title>Comparative genomics uncovers the prolific and distinctive metabolic potential of the cyanobacterial genus Moorea.</title>
        <authorList>
            <person name="Leao T."/>
            <person name="Castelao G."/>
            <person name="Korobeynikov A."/>
            <person name="Monroe E.A."/>
            <person name="Podell S."/>
            <person name="Glukhov E."/>
            <person name="Allen E.E."/>
            <person name="Gerwick W.H."/>
            <person name="Gerwick L."/>
        </authorList>
    </citation>
    <scope>NUCLEOTIDE SEQUENCE</scope>
    <source>
        <strain evidence="3">JHB</strain>
    </source>
</reference>
<protein>
    <submittedName>
        <fullName evidence="3">Cobaltochelatase subunit CobN</fullName>
        <ecNumber evidence="3">6.6.1.2</ecNumber>
    </submittedName>
</protein>
<dbReference type="InterPro" id="IPR003672">
    <property type="entry name" value="CobN/Mg_chltase"/>
</dbReference>
<evidence type="ECO:0000256" key="1">
    <source>
        <dbReference type="SAM" id="MobiDB-lite"/>
    </source>
</evidence>
<gene>
    <name evidence="3" type="primary">cobN</name>
    <name evidence="3" type="ORF">BJP36_27675</name>
</gene>
<dbReference type="GO" id="GO:0009236">
    <property type="term" value="P:cobalamin biosynthetic process"/>
    <property type="evidence" value="ECO:0007669"/>
    <property type="project" value="InterPro"/>
</dbReference>
<keyword evidence="3" id="KW-0436">Ligase</keyword>
<accession>A0A1D9G682</accession>
<dbReference type="Pfam" id="PF02514">
    <property type="entry name" value="CobN-Mg_chel"/>
    <property type="match status" value="1"/>
</dbReference>
<organism evidence="3">
    <name type="scientific">Moorena producens (strain JHB)</name>
    <dbReference type="NCBI Taxonomy" id="1454205"/>
    <lineage>
        <taxon>Bacteria</taxon>
        <taxon>Bacillati</taxon>
        <taxon>Cyanobacteriota</taxon>
        <taxon>Cyanophyceae</taxon>
        <taxon>Coleofasciculales</taxon>
        <taxon>Coleofasciculaceae</taxon>
        <taxon>Moorena</taxon>
    </lineage>
</organism>
<dbReference type="PANTHER" id="PTHR44119">
    <property type="entry name" value="MAGNESIUM-CHELATASE SUBUNIT CHLH, CHLOROPLASTIC"/>
    <property type="match status" value="1"/>
</dbReference>
<dbReference type="PANTHER" id="PTHR44119:SF4">
    <property type="entry name" value="AEROBIC COBALTOCHELATASE SUBUNIT COBN"/>
    <property type="match status" value="1"/>
</dbReference>
<feature type="domain" description="CobN/magnesium chelatase" evidence="2">
    <location>
        <begin position="140"/>
        <end position="1358"/>
    </location>
</feature>
<dbReference type="EC" id="6.6.1.2" evidence="3"/>
<proteinExistence type="predicted"/>
<dbReference type="InterPro" id="IPR011953">
    <property type="entry name" value="Cobalto_CobN"/>
</dbReference>
<dbReference type="Proteomes" id="UP000176944">
    <property type="component" value="Chromosome"/>
</dbReference>